<dbReference type="AlphaFoldDB" id="A0A284S130"/>
<evidence type="ECO:0000313" key="2">
    <source>
        <dbReference type="Proteomes" id="UP000219338"/>
    </source>
</evidence>
<keyword evidence="2" id="KW-1185">Reference proteome</keyword>
<name>A0A284S130_ARMOS</name>
<proteinExistence type="predicted"/>
<protein>
    <submittedName>
        <fullName evidence="1">Uncharacterized protein</fullName>
    </submittedName>
</protein>
<dbReference type="EMBL" id="FUEG01000025">
    <property type="protein sequence ID" value="SJL14713.1"/>
    <property type="molecule type" value="Genomic_DNA"/>
</dbReference>
<evidence type="ECO:0000313" key="1">
    <source>
        <dbReference type="EMBL" id="SJL14713.1"/>
    </source>
</evidence>
<organism evidence="1 2">
    <name type="scientific">Armillaria ostoyae</name>
    <name type="common">Armillaria root rot fungus</name>
    <dbReference type="NCBI Taxonomy" id="47428"/>
    <lineage>
        <taxon>Eukaryota</taxon>
        <taxon>Fungi</taxon>
        <taxon>Dikarya</taxon>
        <taxon>Basidiomycota</taxon>
        <taxon>Agaricomycotina</taxon>
        <taxon>Agaricomycetes</taxon>
        <taxon>Agaricomycetidae</taxon>
        <taxon>Agaricales</taxon>
        <taxon>Marasmiineae</taxon>
        <taxon>Physalacriaceae</taxon>
        <taxon>Armillaria</taxon>
    </lineage>
</organism>
<dbReference type="Proteomes" id="UP000219338">
    <property type="component" value="Unassembled WGS sequence"/>
</dbReference>
<accession>A0A284S130</accession>
<gene>
    <name evidence="1" type="ORF">ARMOST_18180</name>
</gene>
<reference evidence="2" key="1">
    <citation type="journal article" date="2017" name="Nat. Ecol. Evol.">
        <title>Genome expansion and lineage-specific genetic innovations in the forest pathogenic fungi Armillaria.</title>
        <authorList>
            <person name="Sipos G."/>
            <person name="Prasanna A.N."/>
            <person name="Walter M.C."/>
            <person name="O'Connor E."/>
            <person name="Balint B."/>
            <person name="Krizsan K."/>
            <person name="Kiss B."/>
            <person name="Hess J."/>
            <person name="Varga T."/>
            <person name="Slot J."/>
            <person name="Riley R."/>
            <person name="Boka B."/>
            <person name="Rigling D."/>
            <person name="Barry K."/>
            <person name="Lee J."/>
            <person name="Mihaltcheva S."/>
            <person name="LaButti K."/>
            <person name="Lipzen A."/>
            <person name="Waldron R."/>
            <person name="Moloney N.M."/>
            <person name="Sperisen C."/>
            <person name="Kredics L."/>
            <person name="Vagvoelgyi C."/>
            <person name="Patrignani A."/>
            <person name="Fitzpatrick D."/>
            <person name="Nagy I."/>
            <person name="Doyle S."/>
            <person name="Anderson J.B."/>
            <person name="Grigoriev I.V."/>
            <person name="Gueldener U."/>
            <person name="Muensterkoetter M."/>
            <person name="Nagy L.G."/>
        </authorList>
    </citation>
    <scope>NUCLEOTIDE SEQUENCE [LARGE SCALE GENOMIC DNA]</scope>
    <source>
        <strain evidence="2">C18/9</strain>
    </source>
</reference>
<sequence length="94" mass="10976">MVVFQQASPVKSTDYLIATIPRYDRSIFVSRTDAADYSDFVDIITNQFPLMPREEILVQTRYLYICEGSYVEIVPRHWRGISTSVDNVRVILRE</sequence>